<sequence length="93" mass="10976">MPEKSKVRKGRINLTLTNEVKKNLKKRDGFNASQFFERHYREKYLDIDAKKKRLNELKLAVNRLEKEIKQAQSKGTIVIEASDRCAICNMFFN</sequence>
<organism evidence="2">
    <name type="scientific">marine sediment metagenome</name>
    <dbReference type="NCBI Taxonomy" id="412755"/>
    <lineage>
        <taxon>unclassified sequences</taxon>
        <taxon>metagenomes</taxon>
        <taxon>ecological metagenomes</taxon>
    </lineage>
</organism>
<feature type="non-terminal residue" evidence="2">
    <location>
        <position position="93"/>
    </location>
</feature>
<name>X0UDQ8_9ZZZZ</name>
<feature type="coiled-coil region" evidence="1">
    <location>
        <begin position="47"/>
        <end position="74"/>
    </location>
</feature>
<keyword evidence="1" id="KW-0175">Coiled coil</keyword>
<proteinExistence type="predicted"/>
<evidence type="ECO:0000256" key="1">
    <source>
        <dbReference type="SAM" id="Coils"/>
    </source>
</evidence>
<gene>
    <name evidence="2" type="ORF">S01H1_45932</name>
</gene>
<protein>
    <submittedName>
        <fullName evidence="2">Uncharacterized protein</fullName>
    </submittedName>
</protein>
<reference evidence="2" key="1">
    <citation type="journal article" date="2014" name="Front. Microbiol.">
        <title>High frequency of phylogenetically diverse reductive dehalogenase-homologous genes in deep subseafloor sedimentary metagenomes.</title>
        <authorList>
            <person name="Kawai M."/>
            <person name="Futagami T."/>
            <person name="Toyoda A."/>
            <person name="Takaki Y."/>
            <person name="Nishi S."/>
            <person name="Hori S."/>
            <person name="Arai W."/>
            <person name="Tsubouchi T."/>
            <person name="Morono Y."/>
            <person name="Uchiyama I."/>
            <person name="Ito T."/>
            <person name="Fujiyama A."/>
            <person name="Inagaki F."/>
            <person name="Takami H."/>
        </authorList>
    </citation>
    <scope>NUCLEOTIDE SEQUENCE</scope>
    <source>
        <strain evidence="2">Expedition CK06-06</strain>
    </source>
</reference>
<dbReference type="EMBL" id="BARS01029385">
    <property type="protein sequence ID" value="GAG03904.1"/>
    <property type="molecule type" value="Genomic_DNA"/>
</dbReference>
<comment type="caution">
    <text evidence="2">The sequence shown here is derived from an EMBL/GenBank/DDBJ whole genome shotgun (WGS) entry which is preliminary data.</text>
</comment>
<dbReference type="AlphaFoldDB" id="X0UDQ8"/>
<evidence type="ECO:0000313" key="2">
    <source>
        <dbReference type="EMBL" id="GAG03904.1"/>
    </source>
</evidence>
<accession>X0UDQ8</accession>